<dbReference type="EMBL" id="JAPDFR010000001">
    <property type="protein sequence ID" value="KAK0391475.1"/>
    <property type="molecule type" value="Genomic_DNA"/>
</dbReference>
<sequence>MDGLDRDVADFFAAQGQLTGLTSVCGSRRVILHGLPPGITLGSVLEAVSANGDSENDTPGGLVSAQVFEDPTCPGPDKACCAMIEFVHPSAAMQYVHWVQNNEIQFQPMNHSGHRSQNLLSAYSASSLSNDLRPDTVYMLLAGQTRSLTIPICPAESVWEILCLIGTHLITRAQYHAENASLDLEFVSLFEADRAYGLLRSGQYPQLAICELAPPEFSQDSTQRSFDAIPKVLTLTDNFSPLAFDRAPFNVFCANFWMGWIPFYRLSTAHMICTRSGVLPCELMDWLDSRRNFKSKQFKVVGCSITLIRKAYTWEIDTESHIKLLISTRLDDPSLSEAWDDYFRLRGLPNLRRYEAYRAMATGESGSDQSESEAEAEFEMEDETADTSDTEKWSESRLEGAATSKIAPGTSVEAAPESCVRSTMNLTIASKPEKTYRPAEPKGANNNFFLTLDVSEDVVAAHGTSTDVNEPLLPDLSISEPLSWDLADYEDWLCEPQKLPHLSEASRDDDQFGHDHDLISFGTNTT</sequence>
<protein>
    <submittedName>
        <fullName evidence="2">Uncharacterized protein</fullName>
    </submittedName>
</protein>
<feature type="compositionally biased region" description="Acidic residues" evidence="1">
    <location>
        <begin position="370"/>
        <end position="388"/>
    </location>
</feature>
<keyword evidence="3" id="KW-1185">Reference proteome</keyword>
<accession>A0AA39LBX6</accession>
<dbReference type="AlphaFoldDB" id="A0AA39LBX6"/>
<feature type="region of interest" description="Disordered" evidence="1">
    <location>
        <begin position="362"/>
        <end position="403"/>
    </location>
</feature>
<evidence type="ECO:0000256" key="1">
    <source>
        <dbReference type="SAM" id="MobiDB-lite"/>
    </source>
</evidence>
<feature type="compositionally biased region" description="Basic and acidic residues" evidence="1">
    <location>
        <begin position="389"/>
        <end position="398"/>
    </location>
</feature>
<name>A0AA39LBX6_SARSR</name>
<evidence type="ECO:0000313" key="2">
    <source>
        <dbReference type="EMBL" id="KAK0391475.1"/>
    </source>
</evidence>
<dbReference type="Proteomes" id="UP001175261">
    <property type="component" value="Unassembled WGS sequence"/>
</dbReference>
<gene>
    <name evidence="2" type="ORF">NLU13_0976</name>
</gene>
<organism evidence="2 3">
    <name type="scientific">Sarocladium strictum</name>
    <name type="common">Black bundle disease fungus</name>
    <name type="synonym">Acremonium strictum</name>
    <dbReference type="NCBI Taxonomy" id="5046"/>
    <lineage>
        <taxon>Eukaryota</taxon>
        <taxon>Fungi</taxon>
        <taxon>Dikarya</taxon>
        <taxon>Ascomycota</taxon>
        <taxon>Pezizomycotina</taxon>
        <taxon>Sordariomycetes</taxon>
        <taxon>Hypocreomycetidae</taxon>
        <taxon>Hypocreales</taxon>
        <taxon>Sarocladiaceae</taxon>
        <taxon>Sarocladium</taxon>
    </lineage>
</organism>
<comment type="caution">
    <text evidence="2">The sequence shown here is derived from an EMBL/GenBank/DDBJ whole genome shotgun (WGS) entry which is preliminary data.</text>
</comment>
<proteinExistence type="predicted"/>
<reference evidence="2" key="1">
    <citation type="submission" date="2022-10" db="EMBL/GenBank/DDBJ databases">
        <title>Determination and structural analysis of whole genome sequence of Sarocladium strictum F4-1.</title>
        <authorList>
            <person name="Hu L."/>
            <person name="Jiang Y."/>
        </authorList>
    </citation>
    <scope>NUCLEOTIDE SEQUENCE</scope>
    <source>
        <strain evidence="2">F4-1</strain>
    </source>
</reference>
<evidence type="ECO:0000313" key="3">
    <source>
        <dbReference type="Proteomes" id="UP001175261"/>
    </source>
</evidence>